<dbReference type="Proteomes" id="UP000706333">
    <property type="component" value="Unassembled WGS sequence"/>
</dbReference>
<dbReference type="InterPro" id="IPR016936">
    <property type="entry name" value="UCP029693"/>
</dbReference>
<keyword evidence="3" id="KW-1185">Reference proteome</keyword>
<gene>
    <name evidence="2" type="ORF">CCR87_11915</name>
</gene>
<keyword evidence="1" id="KW-0812">Transmembrane</keyword>
<reference evidence="2" key="2">
    <citation type="journal article" date="2020" name="Microorganisms">
        <title>Osmotic Adaptation and Compatible Solute Biosynthesis of Phototrophic Bacteria as Revealed from Genome Analyses.</title>
        <authorList>
            <person name="Imhoff J.F."/>
            <person name="Rahn T."/>
            <person name="Kunzel S."/>
            <person name="Keller A."/>
            <person name="Neulinger S.C."/>
        </authorList>
    </citation>
    <scope>NUCLEOTIDE SEQUENCE</scope>
    <source>
        <strain evidence="2">LMG 28126</strain>
    </source>
</reference>
<evidence type="ECO:0000256" key="1">
    <source>
        <dbReference type="SAM" id="Phobius"/>
    </source>
</evidence>
<accession>A0A934TN00</accession>
<evidence type="ECO:0000313" key="2">
    <source>
        <dbReference type="EMBL" id="MBK5928023.1"/>
    </source>
</evidence>
<keyword evidence="1" id="KW-1133">Transmembrane helix</keyword>
<proteinExistence type="predicted"/>
<sequence length="375" mass="41607">MMGVGKAAPRDETRLSRVVVSNALKKRRRRPRLRGIKGNGDQDMANEVIVRPQLPVPSPRRSVPALVFGTRPTTIAKRGTFYVVALVVLYFGVIGNLMHRIDTDLDFVPVNAVEGGSHAVNMAAGLIKRETVTHRWIANDPAFYPTAFLDNTPNFQRGLMRAVSRFTIELEDQVGRLRGSSAIDPDLERAAGLLQFPTDVWFFNFEEGFLPVQPADHQYRVAMRALEAYNARVAAGQAVFETRADALAAIVQRIASELGARAALTDAHLRRDNFVLDFVADDIFYFNKGVAYGNYLLIRELGRDFAALIEAQGLTSIWVQTLDSLRSAALLRPAVVLNGGGDTSVLANHLHMQGFYIKRAILQLDEVAQVIRVQR</sequence>
<reference evidence="2" key="1">
    <citation type="submission" date="2017-05" db="EMBL/GenBank/DDBJ databases">
        <authorList>
            <person name="Imhoff J.F."/>
            <person name="Rahn T."/>
            <person name="Kuenzel S."/>
            <person name="Neulinger S.C."/>
        </authorList>
    </citation>
    <scope>NUCLEOTIDE SEQUENCE</scope>
    <source>
        <strain evidence="2">LMG 28126</strain>
    </source>
</reference>
<dbReference type="Pfam" id="PF10095">
    <property type="entry name" value="DUF2333"/>
    <property type="match status" value="1"/>
</dbReference>
<protein>
    <recommendedName>
        <fullName evidence="4">DUF2333 family protein</fullName>
    </recommendedName>
</protein>
<dbReference type="AlphaFoldDB" id="A0A934TN00"/>
<comment type="caution">
    <text evidence="2">The sequence shown here is derived from an EMBL/GenBank/DDBJ whole genome shotgun (WGS) entry which is preliminary data.</text>
</comment>
<evidence type="ECO:0008006" key="4">
    <source>
        <dbReference type="Google" id="ProtNLM"/>
    </source>
</evidence>
<organism evidence="2 3">
    <name type="scientific">Rhodobaculum claviforme</name>
    <dbReference type="NCBI Taxonomy" id="1549854"/>
    <lineage>
        <taxon>Bacteria</taxon>
        <taxon>Pseudomonadati</taxon>
        <taxon>Pseudomonadota</taxon>
        <taxon>Alphaproteobacteria</taxon>
        <taxon>Rhodobacterales</taxon>
        <taxon>Paracoccaceae</taxon>
        <taxon>Rhodobaculum</taxon>
    </lineage>
</organism>
<evidence type="ECO:0000313" key="3">
    <source>
        <dbReference type="Proteomes" id="UP000706333"/>
    </source>
</evidence>
<keyword evidence="1" id="KW-0472">Membrane</keyword>
<name>A0A934TN00_9RHOB</name>
<feature type="transmembrane region" description="Helical" evidence="1">
    <location>
        <begin position="79"/>
        <end position="98"/>
    </location>
</feature>
<dbReference type="EMBL" id="NHSD01000284">
    <property type="protein sequence ID" value="MBK5928023.1"/>
    <property type="molecule type" value="Genomic_DNA"/>
</dbReference>